<feature type="region of interest" description="Disordered" evidence="1">
    <location>
        <begin position="439"/>
        <end position="479"/>
    </location>
</feature>
<dbReference type="InterPro" id="IPR033186">
    <property type="entry name" value="HerA_C"/>
</dbReference>
<keyword evidence="4" id="KW-1185">Reference proteome</keyword>
<dbReference type="PANTHER" id="PTHR30121">
    <property type="entry name" value="UNCHARACTERIZED PROTEIN YJGR-RELATED"/>
    <property type="match status" value="1"/>
</dbReference>
<evidence type="ECO:0000313" key="3">
    <source>
        <dbReference type="EMBL" id="SEP11673.1"/>
    </source>
</evidence>
<dbReference type="SUPFAM" id="SSF52540">
    <property type="entry name" value="P-loop containing nucleoside triphosphate hydrolases"/>
    <property type="match status" value="1"/>
</dbReference>
<reference evidence="3 4" key="1">
    <citation type="submission" date="2016-10" db="EMBL/GenBank/DDBJ databases">
        <authorList>
            <person name="de Groot N.N."/>
        </authorList>
    </citation>
    <scope>NUCLEOTIDE SEQUENCE [LARGE SCALE GENOMIC DNA]</scope>
    <source>
        <strain evidence="3 4">DSM 27842</strain>
    </source>
</reference>
<evidence type="ECO:0000259" key="2">
    <source>
        <dbReference type="Pfam" id="PF05872"/>
    </source>
</evidence>
<dbReference type="InterPro" id="IPR027417">
    <property type="entry name" value="P-loop_NTPase"/>
</dbReference>
<organism evidence="3 4">
    <name type="scientific">Salinihabitans flavidus</name>
    <dbReference type="NCBI Taxonomy" id="569882"/>
    <lineage>
        <taxon>Bacteria</taxon>
        <taxon>Pseudomonadati</taxon>
        <taxon>Pseudomonadota</taxon>
        <taxon>Alphaproteobacteria</taxon>
        <taxon>Rhodobacterales</taxon>
        <taxon>Roseobacteraceae</taxon>
        <taxon>Salinihabitans</taxon>
    </lineage>
</organism>
<dbReference type="OrthoDB" id="9758751at2"/>
<dbReference type="CDD" id="cd01127">
    <property type="entry name" value="TrwB_TraG_TraD_VirD4"/>
    <property type="match status" value="1"/>
</dbReference>
<dbReference type="RefSeq" id="WP_093120063.1">
    <property type="nucleotide sequence ID" value="NZ_FODS01000026.1"/>
</dbReference>
<dbReference type="InterPro" id="IPR051162">
    <property type="entry name" value="T4SS_component"/>
</dbReference>
<dbReference type="PANTHER" id="PTHR30121:SF6">
    <property type="entry name" value="SLR6007 PROTEIN"/>
    <property type="match status" value="1"/>
</dbReference>
<evidence type="ECO:0000256" key="1">
    <source>
        <dbReference type="SAM" id="MobiDB-lite"/>
    </source>
</evidence>
<evidence type="ECO:0000313" key="4">
    <source>
        <dbReference type="Proteomes" id="UP000198893"/>
    </source>
</evidence>
<name>A0A1H8V8T2_9RHOB</name>
<accession>A0A1H8V8T2</accession>
<dbReference type="Proteomes" id="UP000198893">
    <property type="component" value="Unassembled WGS sequence"/>
</dbReference>
<dbReference type="Pfam" id="PF05872">
    <property type="entry name" value="HerA_C"/>
    <property type="match status" value="1"/>
</dbReference>
<gene>
    <name evidence="3" type="ORF">SAMN04490248_12634</name>
</gene>
<feature type="domain" description="Helicase HerA-like C-terminal" evidence="2">
    <location>
        <begin position="13"/>
        <end position="508"/>
    </location>
</feature>
<dbReference type="EMBL" id="FODS01000026">
    <property type="protein sequence ID" value="SEP11673.1"/>
    <property type="molecule type" value="Genomic_DNA"/>
</dbReference>
<dbReference type="AlphaFoldDB" id="A0A1H8V8T2"/>
<protein>
    <recommendedName>
        <fullName evidence="2">Helicase HerA-like C-terminal domain-containing protein</fullName>
    </recommendedName>
</protein>
<dbReference type="Gene3D" id="3.40.50.300">
    <property type="entry name" value="P-loop containing nucleotide triphosphate hydrolases"/>
    <property type="match status" value="2"/>
</dbReference>
<proteinExistence type="predicted"/>
<sequence>MENSIFIGGGGPDYGQKQYLALNYANRHGLIAGATGTGKTVTLQILAEGFSNAGVPVFLSDVKGDLSGLAEAGSPDFKLHGAFTERAEKIGFDTYAYQSFPVTFWDLFGTQGHPVRTTVAEMGPLLLSRLLDLSEAQEGILNIAFRLADEEGMPLLDLRDLQSLLVWVGESRADFSLRYGNIAVSSLGAIQRRLLVLENQGGDRLFGEPALELSDILRTDSDGRGRINILAADTLMRSPRLYATFLLWLLSELFEELPEIGDPDKPRLVFFFDEAHLLFDDAPKALIDKVEQVARLIRSKGVGVYFVTQSPDDIPEDVLGQLGNRVQHALRAFTARDRKALRLAAQTYRENPRIDTEVAIREVGVGEAVTSMLEDKGVPGIVERTLIRPPSSRLGPIESPARAGFVATSPIAGKYETLRDRVSALEMLKDRAERAAAEAEAAVQDEEAASPAEREYNAARRYSGARVTRSGSGRKTADSFGTAMGKMVAKELTGTTGRRIVRGILGGLFKGR</sequence>